<gene>
    <name evidence="1" type="ORF">FZD51_01450</name>
</gene>
<dbReference type="AlphaFoldDB" id="A0A5D4RL89"/>
<evidence type="ECO:0000313" key="2">
    <source>
        <dbReference type="Proteomes" id="UP000322139"/>
    </source>
</evidence>
<protein>
    <submittedName>
        <fullName evidence="1">Uncharacterized protein</fullName>
    </submittedName>
</protein>
<name>A0A5D4RL89_9BACI</name>
<sequence length="75" mass="8192">MKKMIGTAKIHFDDLSIGQITDSSGVFMGRNRQKNWSSHMNGTSGFGSIEGDLNKISGNLHLVQPEGKKGEESQK</sequence>
<proteinExistence type="predicted"/>
<accession>A0A5D4RL89</accession>
<organism evidence="1 2">
    <name type="scientific">Bacillus infantis</name>
    <dbReference type="NCBI Taxonomy" id="324767"/>
    <lineage>
        <taxon>Bacteria</taxon>
        <taxon>Bacillati</taxon>
        <taxon>Bacillota</taxon>
        <taxon>Bacilli</taxon>
        <taxon>Bacillales</taxon>
        <taxon>Bacillaceae</taxon>
        <taxon>Bacillus</taxon>
    </lineage>
</organism>
<reference evidence="1 2" key="1">
    <citation type="submission" date="2019-08" db="EMBL/GenBank/DDBJ databases">
        <title>Bacillus genomes from the desert of Cuatro Cienegas, Coahuila.</title>
        <authorList>
            <person name="Olmedo-Alvarez G."/>
        </authorList>
    </citation>
    <scope>NUCLEOTIDE SEQUENCE [LARGE SCALE GENOMIC DNA]</scope>
    <source>
        <strain evidence="1 2">CH446_14T</strain>
    </source>
</reference>
<dbReference type="Proteomes" id="UP000322139">
    <property type="component" value="Unassembled WGS sequence"/>
</dbReference>
<evidence type="ECO:0000313" key="1">
    <source>
        <dbReference type="EMBL" id="TYS52133.1"/>
    </source>
</evidence>
<comment type="caution">
    <text evidence="1">The sequence shown here is derived from an EMBL/GenBank/DDBJ whole genome shotgun (WGS) entry which is preliminary data.</text>
</comment>
<dbReference type="RefSeq" id="WP_148973113.1">
    <property type="nucleotide sequence ID" value="NZ_JBNIKT010000018.1"/>
</dbReference>
<dbReference type="EMBL" id="VTER01000001">
    <property type="protein sequence ID" value="TYS52133.1"/>
    <property type="molecule type" value="Genomic_DNA"/>
</dbReference>